<evidence type="ECO:0000259" key="6">
    <source>
        <dbReference type="PROSITE" id="PS50039"/>
    </source>
</evidence>
<feature type="region of interest" description="Disordered" evidence="4">
    <location>
        <begin position="1"/>
        <end position="64"/>
    </location>
</feature>
<dbReference type="InterPro" id="IPR008984">
    <property type="entry name" value="SMAD_FHA_dom_sf"/>
</dbReference>
<feature type="domain" description="Fork-head" evidence="6">
    <location>
        <begin position="657"/>
        <end position="746"/>
    </location>
</feature>
<dbReference type="InterPro" id="IPR036390">
    <property type="entry name" value="WH_DNA-bd_sf"/>
</dbReference>
<dbReference type="InterPro" id="IPR045178">
    <property type="entry name" value="Fhl1/FHA1"/>
</dbReference>
<organism evidence="7 8">
    <name type="scientific">Lithohypha guttulata</name>
    <dbReference type="NCBI Taxonomy" id="1690604"/>
    <lineage>
        <taxon>Eukaryota</taxon>
        <taxon>Fungi</taxon>
        <taxon>Dikarya</taxon>
        <taxon>Ascomycota</taxon>
        <taxon>Pezizomycotina</taxon>
        <taxon>Eurotiomycetes</taxon>
        <taxon>Chaetothyriomycetidae</taxon>
        <taxon>Chaetothyriales</taxon>
        <taxon>Trichomeriaceae</taxon>
        <taxon>Lithohypha</taxon>
    </lineage>
</organism>
<feature type="region of interest" description="Disordered" evidence="4">
    <location>
        <begin position="1150"/>
        <end position="1216"/>
    </location>
</feature>
<comment type="subcellular location">
    <subcellularLocation>
        <location evidence="3">Nucleus</location>
    </subcellularLocation>
</comment>
<evidence type="ECO:0000259" key="5">
    <source>
        <dbReference type="PROSITE" id="PS50006"/>
    </source>
</evidence>
<keyword evidence="2 3" id="KW-0539">Nucleus</keyword>
<feature type="compositionally biased region" description="Polar residues" evidence="4">
    <location>
        <begin position="813"/>
        <end position="830"/>
    </location>
</feature>
<feature type="region of interest" description="Disordered" evidence="4">
    <location>
        <begin position="518"/>
        <end position="640"/>
    </location>
</feature>
<feature type="compositionally biased region" description="Polar residues" evidence="4">
    <location>
        <begin position="119"/>
        <end position="129"/>
    </location>
</feature>
<dbReference type="PROSITE" id="PS50006">
    <property type="entry name" value="FHA_DOMAIN"/>
    <property type="match status" value="1"/>
</dbReference>
<dbReference type="SUPFAM" id="SSF49879">
    <property type="entry name" value="SMAD/FHA domain"/>
    <property type="match status" value="1"/>
</dbReference>
<feature type="compositionally biased region" description="Basic and acidic residues" evidence="4">
    <location>
        <begin position="36"/>
        <end position="64"/>
    </location>
</feature>
<dbReference type="Gene3D" id="1.10.10.10">
    <property type="entry name" value="Winged helix-like DNA-binding domain superfamily/Winged helix DNA-binding domain"/>
    <property type="match status" value="1"/>
</dbReference>
<dbReference type="Pfam" id="PF00250">
    <property type="entry name" value="Forkhead"/>
    <property type="match status" value="1"/>
</dbReference>
<feature type="compositionally biased region" description="Low complexity" evidence="4">
    <location>
        <begin position="996"/>
        <end position="1019"/>
    </location>
</feature>
<feature type="compositionally biased region" description="Polar residues" evidence="4">
    <location>
        <begin position="1176"/>
        <end position="1186"/>
    </location>
</feature>
<dbReference type="PANTHER" id="PTHR21712">
    <property type="entry name" value="PRE-RRNA-PROCESSING PROTEIN FHL1"/>
    <property type="match status" value="1"/>
</dbReference>
<feature type="region of interest" description="Disordered" evidence="4">
    <location>
        <begin position="724"/>
        <end position="838"/>
    </location>
</feature>
<feature type="domain" description="FHA" evidence="5">
    <location>
        <begin position="406"/>
        <end position="439"/>
    </location>
</feature>
<dbReference type="Pfam" id="PF00498">
    <property type="entry name" value="FHA"/>
    <property type="match status" value="1"/>
</dbReference>
<feature type="region of interest" description="Disordered" evidence="4">
    <location>
        <begin position="953"/>
        <end position="1091"/>
    </location>
</feature>
<dbReference type="EMBL" id="JAVRRG010000056">
    <property type="protein sequence ID" value="KAK5092527.1"/>
    <property type="molecule type" value="Genomic_DNA"/>
</dbReference>
<feature type="compositionally biased region" description="Pro residues" evidence="4">
    <location>
        <begin position="795"/>
        <end position="809"/>
    </location>
</feature>
<dbReference type="InterPro" id="IPR001766">
    <property type="entry name" value="Fork_head_dom"/>
</dbReference>
<dbReference type="InterPro" id="IPR036388">
    <property type="entry name" value="WH-like_DNA-bd_sf"/>
</dbReference>
<dbReference type="Proteomes" id="UP001345013">
    <property type="component" value="Unassembled WGS sequence"/>
</dbReference>
<dbReference type="Gene3D" id="2.60.200.20">
    <property type="match status" value="1"/>
</dbReference>
<evidence type="ECO:0000256" key="3">
    <source>
        <dbReference type="PROSITE-ProRule" id="PRU00089"/>
    </source>
</evidence>
<feature type="compositionally biased region" description="Polar residues" evidence="4">
    <location>
        <begin position="769"/>
        <end position="786"/>
    </location>
</feature>
<feature type="compositionally biased region" description="Low complexity" evidence="4">
    <location>
        <begin position="86"/>
        <end position="105"/>
    </location>
</feature>
<feature type="DNA-binding region" description="Fork-head" evidence="3">
    <location>
        <begin position="657"/>
        <end position="746"/>
    </location>
</feature>
<protein>
    <submittedName>
        <fullName evidence="7">Uncharacterized protein</fullName>
    </submittedName>
</protein>
<feature type="region of interest" description="Disordered" evidence="4">
    <location>
        <begin position="471"/>
        <end position="493"/>
    </location>
</feature>
<feature type="compositionally biased region" description="Pro residues" evidence="4">
    <location>
        <begin position="750"/>
        <end position="765"/>
    </location>
</feature>
<feature type="compositionally biased region" description="Low complexity" evidence="4">
    <location>
        <begin position="953"/>
        <end position="969"/>
    </location>
</feature>
<feature type="compositionally biased region" description="Basic and acidic residues" evidence="4">
    <location>
        <begin position="252"/>
        <end position="262"/>
    </location>
</feature>
<keyword evidence="8" id="KW-1185">Reference proteome</keyword>
<dbReference type="PRINTS" id="PR00053">
    <property type="entry name" value="FORKHEAD"/>
</dbReference>
<feature type="region of interest" description="Disordered" evidence="4">
    <location>
        <begin position="252"/>
        <end position="296"/>
    </location>
</feature>
<accession>A0ABR0KA31</accession>
<feature type="compositionally biased region" description="Polar residues" evidence="4">
    <location>
        <begin position="1064"/>
        <end position="1080"/>
    </location>
</feature>
<dbReference type="PROSITE" id="PS50039">
    <property type="entry name" value="FORK_HEAD_3"/>
    <property type="match status" value="1"/>
</dbReference>
<feature type="compositionally biased region" description="Basic and acidic residues" evidence="4">
    <location>
        <begin position="543"/>
        <end position="557"/>
    </location>
</feature>
<dbReference type="InterPro" id="IPR000253">
    <property type="entry name" value="FHA_dom"/>
</dbReference>
<keyword evidence="1 3" id="KW-0238">DNA-binding</keyword>
<evidence type="ECO:0000256" key="4">
    <source>
        <dbReference type="SAM" id="MobiDB-lite"/>
    </source>
</evidence>
<feature type="compositionally biased region" description="Polar residues" evidence="4">
    <location>
        <begin position="263"/>
        <end position="275"/>
    </location>
</feature>
<evidence type="ECO:0000256" key="2">
    <source>
        <dbReference type="ARBA" id="ARBA00023242"/>
    </source>
</evidence>
<gene>
    <name evidence="7" type="ORF">LTR24_005105</name>
</gene>
<reference evidence="7 8" key="1">
    <citation type="submission" date="2023-08" db="EMBL/GenBank/DDBJ databases">
        <title>Black Yeasts Isolated from many extreme environments.</title>
        <authorList>
            <person name="Coleine C."/>
            <person name="Stajich J.E."/>
            <person name="Selbmann L."/>
        </authorList>
    </citation>
    <scope>NUCLEOTIDE SEQUENCE [LARGE SCALE GENOMIC DNA]</scope>
    <source>
        <strain evidence="7 8">CCFEE 5885</strain>
    </source>
</reference>
<dbReference type="CDD" id="cd00059">
    <property type="entry name" value="FH_FOX"/>
    <property type="match status" value="1"/>
</dbReference>
<proteinExistence type="predicted"/>
<dbReference type="PANTHER" id="PTHR21712:SF29">
    <property type="entry name" value="PRE-RRNA-PROCESSING PROTEIN FHL1"/>
    <property type="match status" value="1"/>
</dbReference>
<dbReference type="SMART" id="SM00339">
    <property type="entry name" value="FH"/>
    <property type="match status" value="1"/>
</dbReference>
<feature type="compositionally biased region" description="Polar residues" evidence="4">
    <location>
        <begin position="1"/>
        <end position="10"/>
    </location>
</feature>
<name>A0ABR0KA31_9EURO</name>
<dbReference type="SUPFAM" id="SSF46785">
    <property type="entry name" value="Winged helix' DNA-binding domain"/>
    <property type="match status" value="1"/>
</dbReference>
<evidence type="ECO:0000313" key="7">
    <source>
        <dbReference type="EMBL" id="KAK5092527.1"/>
    </source>
</evidence>
<feature type="compositionally biased region" description="Low complexity" evidence="4">
    <location>
        <begin position="1028"/>
        <end position="1041"/>
    </location>
</feature>
<comment type="caution">
    <text evidence="7">The sequence shown here is derived from an EMBL/GenBank/DDBJ whole genome shotgun (WGS) entry which is preliminary data.</text>
</comment>
<feature type="region of interest" description="Disordered" evidence="4">
    <location>
        <begin position="86"/>
        <end position="148"/>
    </location>
</feature>
<sequence length="1216" mass="130921">MSASVATSTVGLLDRHYSPQSVHADSNAPAWSDQMEVDRSTHERSKSNEADVAHVTRTEDDAQAECERRNTIGGLLAALATNATTNADGPAAPATAPGTANATAPQRTSASPEAPADSPISQASPTESQQMDEEGMTDNPNHARLLSIEPNSGFPPSTIIMPADPALMLQHMQPLPLYDEDIQMPFPPFDLAMDQFPPEPIREPTPINIKRQYDAFARLEFADGIFYLNTYQCELGRDQHAYKDALRREREAQEAAELEKHQPNSSSGKASQRVQSMKAADSQIQGSVVSERGGFAGVDEQPIARYDAKGNGQHGEKHSSQASNDSIVRPAEVLHNPSLAPFDYHKDVIYHSAQPAPVPENKIFEDEQPAPVTLDHMPDPSSCPLIPIHPTLDSGEQSEADCMRAISRRHVRIYWDWDESSFFMKVQGKNGAFFEDNHVEKGKKVKLHSGARIQISAVEFKFRLPITKLESPVEDDASSLPSDAAPEASPNGLTEITEHGQTVKLKLKLHADGAASAAAAADAEKKARRGPGRPPKNGYMSQREMKEIEKAEKEKQARVLHGGPSPPILQPRKSSKSQLPKPEIMPEASKPEKRKYTKRKREDGEEEEVVIPSIEAQEETPVVENPPPQPTAKRARTKSFSPPYKPLAECSQEDLARPPHNYAVLLYMVLSDTGEITLRQIYKQMQSRWPYFKHVVDSDGWTSSVRHNLNQEVGKLFERGRKEGKGFTWLPKPNAMEEYQAQKNKRSNAPPAPKPRPPPQRPSFPPSQGQQLTWQNSGTLPQSTRPGDSFVHQGPWPPQQPNGARPPLPGAQMNGSMPPQVNGQRSVSGQPPNVVLNNNPNYIPPVSMLPHYFGRQAPKFIPVTFEGLAVINRFQQSMMTNVGKDEATQNMWIAIFDSAKKRCLHGATASSLEGGETNDERTIIGHIKTFVGRYQNPAFEGFAARTASPAAAGAALRTGGPSTATTTPGPSGPVPVQEPHVPQSPQTAQVAPLSGQAPPGSQTAQPAQPAQTTPIPAMAGTLVNGHQPVSPQTSTTTASPSIGLAVDTHSHPPPASASVPQQPKTQAQSLQNGLSDSISSRPIAAPPLPAADAPLAADTSVGSVVAPQASPVPPLGTNPPAAVVDAAHITAETMVADRKPTMAGDGEIKLQQQSDQGDGSGKPGTNTTPEKGVEEQLTTATSSDGVNQPLPPLVKNDTEKGASNNGGESESRECGP</sequence>
<evidence type="ECO:0000313" key="8">
    <source>
        <dbReference type="Proteomes" id="UP001345013"/>
    </source>
</evidence>
<evidence type="ECO:0000256" key="1">
    <source>
        <dbReference type="ARBA" id="ARBA00023125"/>
    </source>
</evidence>